<comment type="similarity">
    <text evidence="1">Belongs to the mTERF family.</text>
</comment>
<evidence type="ECO:0000256" key="1">
    <source>
        <dbReference type="ARBA" id="ARBA00007692"/>
    </source>
</evidence>
<dbReference type="PANTHER" id="PTHR13068">
    <property type="entry name" value="CGI-12 PROTEIN-RELATED"/>
    <property type="match status" value="1"/>
</dbReference>
<dbReference type="Gene3D" id="1.25.70.10">
    <property type="entry name" value="Transcription termination factor 3, mitochondrial"/>
    <property type="match status" value="1"/>
</dbReference>
<name>A0A2P2IKL3_RHIMU</name>
<organism evidence="4">
    <name type="scientific">Rhizophora mucronata</name>
    <name type="common">Asiatic mangrove</name>
    <dbReference type="NCBI Taxonomy" id="61149"/>
    <lineage>
        <taxon>Eukaryota</taxon>
        <taxon>Viridiplantae</taxon>
        <taxon>Streptophyta</taxon>
        <taxon>Embryophyta</taxon>
        <taxon>Tracheophyta</taxon>
        <taxon>Spermatophyta</taxon>
        <taxon>Magnoliopsida</taxon>
        <taxon>eudicotyledons</taxon>
        <taxon>Gunneridae</taxon>
        <taxon>Pentapetalae</taxon>
        <taxon>rosids</taxon>
        <taxon>fabids</taxon>
        <taxon>Malpighiales</taxon>
        <taxon>Rhizophoraceae</taxon>
        <taxon>Rhizophora</taxon>
    </lineage>
</organism>
<keyword evidence="3" id="KW-0809">Transit peptide</keyword>
<dbReference type="PANTHER" id="PTHR13068:SF185">
    <property type="match status" value="1"/>
</dbReference>
<evidence type="ECO:0000256" key="2">
    <source>
        <dbReference type="ARBA" id="ARBA00022472"/>
    </source>
</evidence>
<dbReference type="InterPro" id="IPR038538">
    <property type="entry name" value="MTERF_sf"/>
</dbReference>
<keyword evidence="2" id="KW-0805">Transcription regulation</keyword>
<accession>A0A2P2IKL3</accession>
<dbReference type="AlphaFoldDB" id="A0A2P2IKL3"/>
<dbReference type="GO" id="GO:0003676">
    <property type="term" value="F:nucleic acid binding"/>
    <property type="evidence" value="ECO:0007669"/>
    <property type="project" value="InterPro"/>
</dbReference>
<keyword evidence="2" id="KW-0806">Transcription termination</keyword>
<dbReference type="GO" id="GO:0006353">
    <property type="term" value="P:DNA-templated transcription termination"/>
    <property type="evidence" value="ECO:0007669"/>
    <property type="project" value="UniProtKB-KW"/>
</dbReference>
<evidence type="ECO:0000313" key="4">
    <source>
        <dbReference type="EMBL" id="MBW81762.1"/>
    </source>
</evidence>
<protein>
    <submittedName>
        <fullName evidence="4">Uncharacterized protein MANES_04G038800</fullName>
    </submittedName>
</protein>
<dbReference type="InterPro" id="IPR003690">
    <property type="entry name" value="MTERF"/>
</dbReference>
<proteinExistence type="inferred from homology"/>
<dbReference type="Pfam" id="PF02536">
    <property type="entry name" value="mTERF"/>
    <property type="match status" value="1"/>
</dbReference>
<sequence>MFSKAVEKVIELGFEPCQHNFCIALTAVSGQTQRQWDHKRMSFGVSEGDVLLAFKKLPKCMYFLEKKIMSTFNFLVNKMGWEPAEVIRVPLAFGYTLKKRTMPRCLVVRVLQLKGLAKKIPYISSILVQPERNFIRAYVVRQQKRIPQWQILQGEMSICELGFAFEEKSWTKDA</sequence>
<reference evidence="4" key="1">
    <citation type="submission" date="2018-02" db="EMBL/GenBank/DDBJ databases">
        <title>Rhizophora mucronata_Transcriptome.</title>
        <authorList>
            <person name="Meera S.P."/>
            <person name="Sreeshan A."/>
            <person name="Augustine A."/>
        </authorList>
    </citation>
    <scope>NUCLEOTIDE SEQUENCE</scope>
    <source>
        <tissue evidence="4">Leaf</tissue>
    </source>
</reference>
<keyword evidence="2" id="KW-0804">Transcription</keyword>
<evidence type="ECO:0000256" key="3">
    <source>
        <dbReference type="ARBA" id="ARBA00022946"/>
    </source>
</evidence>
<dbReference type="EMBL" id="GGEC01001279">
    <property type="protein sequence ID" value="MBW81762.1"/>
    <property type="molecule type" value="Transcribed_RNA"/>
</dbReference>